<evidence type="ECO:0000313" key="3">
    <source>
        <dbReference type="EMBL" id="OAM99026.1"/>
    </source>
</evidence>
<sequence length="74" mass="8330">MQVSDSIHLPCPDMAGMVDPDPKKLERSRFQLQKLRDEHGIKKRVKPQSKPMTYTCTGAGCIEPWGNVSNGEPY</sequence>
<proteinExistence type="predicted"/>
<keyword evidence="5" id="KW-1185">Reference proteome</keyword>
<dbReference type="OrthoDB" id="5829657at2"/>
<organism evidence="3 4">
    <name type="scientific">Vibrio europaeus</name>
    <dbReference type="NCBI Taxonomy" id="300876"/>
    <lineage>
        <taxon>Bacteria</taxon>
        <taxon>Pseudomonadati</taxon>
        <taxon>Pseudomonadota</taxon>
        <taxon>Gammaproteobacteria</taxon>
        <taxon>Vibrionales</taxon>
        <taxon>Vibrionaceae</taxon>
        <taxon>Vibrio</taxon>
        <taxon>Vibrio oreintalis group</taxon>
    </lineage>
</organism>
<evidence type="ECO:0000313" key="2">
    <source>
        <dbReference type="EMBL" id="MDC5743265.1"/>
    </source>
</evidence>
<reference evidence="2" key="2">
    <citation type="submission" date="2022-11" db="EMBL/GenBank/DDBJ databases">
        <title>Role of the vibriolysin VemA secreted by the emergent pathogen Vibrio europaeus in the colonization of Manila clam mucus.</title>
        <authorList>
            <person name="Martinez C."/>
            <person name="Rodriguez S."/>
            <person name="Vences A."/>
            <person name="Barja J.L."/>
            <person name="Toranzo A.E."/>
            <person name="Dubert J."/>
        </authorList>
    </citation>
    <scope>NUCLEOTIDE SEQUENCE</scope>
    <source>
        <strain evidence="2">3454</strain>
    </source>
</reference>
<protein>
    <submittedName>
        <fullName evidence="3">Uncharacterized protein</fullName>
    </submittedName>
</protein>
<dbReference type="GeneID" id="78076757"/>
<dbReference type="RefSeq" id="WP_069667859.1">
    <property type="nucleotide sequence ID" value="NZ_JAPFIM010000012.1"/>
</dbReference>
<name>A0A178JC80_9VIBR</name>
<dbReference type="EMBL" id="JAPFIT010000032">
    <property type="protein sequence ID" value="MDC5743265.1"/>
    <property type="molecule type" value="Genomic_DNA"/>
</dbReference>
<evidence type="ECO:0000256" key="1">
    <source>
        <dbReference type="SAM" id="MobiDB-lite"/>
    </source>
</evidence>
<comment type="caution">
    <text evidence="3">The sequence shown here is derived from an EMBL/GenBank/DDBJ whole genome shotgun (WGS) entry which is preliminary data.</text>
</comment>
<dbReference type="Proteomes" id="UP001150001">
    <property type="component" value="Unassembled WGS sequence"/>
</dbReference>
<gene>
    <name evidence="3" type="ORF">AZ468_13660</name>
    <name evidence="2" type="ORF">OPW20_24690</name>
</gene>
<dbReference type="EMBL" id="LUAX01000004">
    <property type="protein sequence ID" value="OAM99026.1"/>
    <property type="molecule type" value="Genomic_DNA"/>
</dbReference>
<feature type="region of interest" description="Disordered" evidence="1">
    <location>
        <begin position="1"/>
        <end position="23"/>
    </location>
</feature>
<dbReference type="AlphaFoldDB" id="A0A178JC80"/>
<reference evidence="3 4" key="1">
    <citation type="submission" date="2016-03" db="EMBL/GenBank/DDBJ databases">
        <title>Draft genome sequence of the Vibrio tubiashii subs. europaeus.</title>
        <authorList>
            <person name="Spinard E."/>
            <person name="Dubert J."/>
            <person name="Nelson D.R."/>
            <person name="Barja J.L."/>
        </authorList>
    </citation>
    <scope>NUCLEOTIDE SEQUENCE [LARGE SCALE GENOMIC DNA]</scope>
    <source>
        <strain evidence="4">PP-638</strain>
        <strain evidence="3">PP2-638</strain>
    </source>
</reference>
<evidence type="ECO:0000313" key="4">
    <source>
        <dbReference type="Proteomes" id="UP000094761"/>
    </source>
</evidence>
<accession>A0A178JC80</accession>
<evidence type="ECO:0000313" key="5">
    <source>
        <dbReference type="Proteomes" id="UP001150001"/>
    </source>
</evidence>
<dbReference type="Proteomes" id="UP000094761">
    <property type="component" value="Unassembled WGS sequence"/>
</dbReference>